<evidence type="ECO:0000313" key="4">
    <source>
        <dbReference type="Proteomes" id="UP000076580"/>
    </source>
</evidence>
<dbReference type="InterPro" id="IPR006680">
    <property type="entry name" value="Amidohydro-rel"/>
</dbReference>
<dbReference type="AlphaFoldDB" id="A0A151GJ46"/>
<dbReference type="GeneID" id="63716774"/>
<dbReference type="GO" id="GO:0016810">
    <property type="term" value="F:hydrolase activity, acting on carbon-nitrogen (but not peptide) bonds"/>
    <property type="evidence" value="ECO:0007669"/>
    <property type="project" value="InterPro"/>
</dbReference>
<dbReference type="InterPro" id="IPR032466">
    <property type="entry name" value="Metal_Hydrolase"/>
</dbReference>
<organism evidence="3 4">
    <name type="scientific">Drechmeria coniospora</name>
    <name type="common">Nematophagous fungus</name>
    <name type="synonym">Meria coniospora</name>
    <dbReference type="NCBI Taxonomy" id="98403"/>
    <lineage>
        <taxon>Eukaryota</taxon>
        <taxon>Fungi</taxon>
        <taxon>Dikarya</taxon>
        <taxon>Ascomycota</taxon>
        <taxon>Pezizomycotina</taxon>
        <taxon>Sordariomycetes</taxon>
        <taxon>Hypocreomycetidae</taxon>
        <taxon>Hypocreales</taxon>
        <taxon>Ophiocordycipitaceae</taxon>
        <taxon>Drechmeria</taxon>
    </lineage>
</organism>
<comment type="caution">
    <text evidence="3">The sequence shown here is derived from an EMBL/GenBank/DDBJ whole genome shotgun (WGS) entry which is preliminary data.</text>
</comment>
<dbReference type="SUPFAM" id="SSF51338">
    <property type="entry name" value="Composite domain of metallo-dependent hydrolases"/>
    <property type="match status" value="2"/>
</dbReference>
<feature type="region of interest" description="Disordered" evidence="1">
    <location>
        <begin position="1"/>
        <end position="26"/>
    </location>
</feature>
<dbReference type="STRING" id="98403.A0A151GJ46"/>
<dbReference type="FunCoup" id="A0A151GJ46">
    <property type="interactions" value="7"/>
</dbReference>
<dbReference type="EMBL" id="LAYC01000002">
    <property type="protein sequence ID" value="KYK57124.1"/>
    <property type="molecule type" value="Genomic_DNA"/>
</dbReference>
<dbReference type="PANTHER" id="PTHR43135:SF3">
    <property type="entry name" value="ALPHA-D-RIBOSE 1-METHYLPHOSPHONATE 5-TRIPHOSPHATE DIPHOSPHATASE"/>
    <property type="match status" value="1"/>
</dbReference>
<dbReference type="Proteomes" id="UP000076580">
    <property type="component" value="Chromosome 02"/>
</dbReference>
<dbReference type="InterPro" id="IPR011059">
    <property type="entry name" value="Metal-dep_hydrolase_composite"/>
</dbReference>
<dbReference type="InterPro" id="IPR057744">
    <property type="entry name" value="OTAase-like"/>
</dbReference>
<dbReference type="PANTHER" id="PTHR43135">
    <property type="entry name" value="ALPHA-D-RIBOSE 1-METHYLPHOSPHONATE 5-TRIPHOSPHATE DIPHOSPHATASE"/>
    <property type="match status" value="1"/>
</dbReference>
<reference evidence="3 4" key="1">
    <citation type="journal article" date="2016" name="Sci. Rep.">
        <title>Insights into Adaptations to a Near-Obligate Nematode Endoparasitic Lifestyle from the Finished Genome of Drechmeria coniospora.</title>
        <authorList>
            <person name="Zhang L."/>
            <person name="Zhou Z."/>
            <person name="Guo Q."/>
            <person name="Fokkens L."/>
            <person name="Miskei M."/>
            <person name="Pocsi I."/>
            <person name="Zhang W."/>
            <person name="Chen M."/>
            <person name="Wang L."/>
            <person name="Sun Y."/>
            <person name="Donzelli B.G."/>
            <person name="Gibson D.M."/>
            <person name="Nelson D.R."/>
            <person name="Luo J.G."/>
            <person name="Rep M."/>
            <person name="Liu H."/>
            <person name="Yang S."/>
            <person name="Wang J."/>
            <person name="Krasnoff S.B."/>
            <person name="Xu Y."/>
            <person name="Molnar I."/>
            <person name="Lin M."/>
        </authorList>
    </citation>
    <scope>NUCLEOTIDE SEQUENCE [LARGE SCALE GENOMIC DNA]</scope>
    <source>
        <strain evidence="3 4">ARSEF 6962</strain>
    </source>
</reference>
<dbReference type="RefSeq" id="XP_040656476.1">
    <property type="nucleotide sequence ID" value="XM_040801443.1"/>
</dbReference>
<dbReference type="SUPFAM" id="SSF51556">
    <property type="entry name" value="Metallo-dependent hydrolases"/>
    <property type="match status" value="1"/>
</dbReference>
<keyword evidence="4" id="KW-1185">Reference proteome</keyword>
<dbReference type="CDD" id="cd01299">
    <property type="entry name" value="Met_dep_hydrolase_A"/>
    <property type="match status" value="1"/>
</dbReference>
<feature type="compositionally biased region" description="Polar residues" evidence="1">
    <location>
        <begin position="13"/>
        <end position="24"/>
    </location>
</feature>
<dbReference type="InterPro" id="IPR051781">
    <property type="entry name" value="Metallo-dep_Hydrolase"/>
</dbReference>
<proteinExistence type="predicted"/>
<protein>
    <recommendedName>
        <fullName evidence="2">Amidohydrolase-related domain-containing protein</fullName>
    </recommendedName>
</protein>
<evidence type="ECO:0000256" key="1">
    <source>
        <dbReference type="SAM" id="MobiDB-lite"/>
    </source>
</evidence>
<dbReference type="InParanoid" id="A0A151GJ46"/>
<dbReference type="Gene3D" id="2.30.40.10">
    <property type="entry name" value="Urease, subunit C, domain 1"/>
    <property type="match status" value="1"/>
</dbReference>
<dbReference type="Gene3D" id="3.20.20.140">
    <property type="entry name" value="Metal-dependent hydrolases"/>
    <property type="match status" value="1"/>
</dbReference>
<name>A0A151GJ46_DRECN</name>
<gene>
    <name evidence="3" type="ORF">DCS_04131</name>
</gene>
<accession>A0A151GJ46</accession>
<dbReference type="OrthoDB" id="5595695at2759"/>
<feature type="domain" description="Amidohydrolase-related" evidence="2">
    <location>
        <begin position="96"/>
        <end position="447"/>
    </location>
</feature>
<evidence type="ECO:0000313" key="3">
    <source>
        <dbReference type="EMBL" id="KYK57124.1"/>
    </source>
</evidence>
<dbReference type="Pfam" id="PF01979">
    <property type="entry name" value="Amidohydro_1"/>
    <property type="match status" value="1"/>
</dbReference>
<evidence type="ECO:0000259" key="2">
    <source>
        <dbReference type="Pfam" id="PF01979"/>
    </source>
</evidence>
<sequence length="467" mass="50557">MTLHRAQIPDMPSQRQQEQQTAVNATEIPATSVKPWKLPAQTTYVFKNASIVDTANGTIIEKQTVTLSEGLVESIVDDEAVPTSTPHVVVDLMGKYLCPGLIDCHVHLSAVAGSDNLPAVFGLDPTVSQFRQPFLCKQMLARGFTTVRDTGGATLALKEAIDDDVFAGPRLFISNKALSQTGGHGDARGPHQGHGHCCGAETVLTKVMDGVPACLRVTREQMRTGADFIKIMVGGGVASPTDKLENTQFTTDEIRAICEVADSYGTYVTAHAYTPKAIRHAVDNGVRCIEHGNLMDEHTARYMAERGVWLVPTLATYHALSEEKYSAFLPAVNRAKNGEVLARGLESLRIASAAGVRICYGSDLLGPLHEEQNREFSIRSQVMSSPEVLRSATVTAAKLLKQDAFLGQIKKGFAADLLVLNANPLEDVSLLARPEENVLAVMKNGRVYTSRWTKLPEDVSTPTAPIE</sequence>